<evidence type="ECO:0000313" key="2">
    <source>
        <dbReference type="EMBL" id="DAD85012.1"/>
    </source>
</evidence>
<keyword evidence="1" id="KW-0812">Transmembrane</keyword>
<feature type="transmembrane region" description="Helical" evidence="1">
    <location>
        <begin position="90"/>
        <end position="111"/>
    </location>
</feature>
<reference evidence="2" key="1">
    <citation type="journal article" date="2021" name="Proc. Natl. Acad. Sci. U.S.A.">
        <title>A Catalog of Tens of Thousands of Viruses from Human Metagenomes Reveals Hidden Associations with Chronic Diseases.</title>
        <authorList>
            <person name="Tisza M.J."/>
            <person name="Buck C.B."/>
        </authorList>
    </citation>
    <scope>NUCLEOTIDE SEQUENCE</scope>
    <source>
        <strain evidence="2">CtD6g5</strain>
    </source>
</reference>
<proteinExistence type="predicted"/>
<protein>
    <submittedName>
        <fullName evidence="2">Uncharacterized protein</fullName>
    </submittedName>
</protein>
<feature type="transmembrane region" description="Helical" evidence="1">
    <location>
        <begin position="48"/>
        <end position="70"/>
    </location>
</feature>
<dbReference type="EMBL" id="BK014970">
    <property type="protein sequence ID" value="DAD85012.1"/>
    <property type="molecule type" value="Genomic_DNA"/>
</dbReference>
<feature type="transmembrane region" description="Helical" evidence="1">
    <location>
        <begin position="10"/>
        <end position="28"/>
    </location>
</feature>
<accession>A0A8S5MS17</accession>
<keyword evidence="1" id="KW-0472">Membrane</keyword>
<feature type="transmembrane region" description="Helical" evidence="1">
    <location>
        <begin position="117"/>
        <end position="136"/>
    </location>
</feature>
<keyword evidence="1" id="KW-1133">Transmembrane helix</keyword>
<name>A0A8S5MS17_9CAUD</name>
<sequence length="142" mass="16556">MNKIKSKLKYYSCIIFPIFTIFLCKYLNDHIDYFQKNNFFNLDNNKIVTLISVSATFIGALLTILTIYLAVPKNPQRVAQFKKTHHERIYLSNIVVGLLIYLLSIICWIFFDNTVLSSILFIGGLSNIIVSIYYTFESIKYM</sequence>
<evidence type="ECO:0000256" key="1">
    <source>
        <dbReference type="SAM" id="Phobius"/>
    </source>
</evidence>
<organism evidence="2">
    <name type="scientific">Siphoviridae sp. ctD6g5</name>
    <dbReference type="NCBI Taxonomy" id="2826196"/>
    <lineage>
        <taxon>Viruses</taxon>
        <taxon>Duplodnaviria</taxon>
        <taxon>Heunggongvirae</taxon>
        <taxon>Uroviricota</taxon>
        <taxon>Caudoviricetes</taxon>
    </lineage>
</organism>